<name>A0AAW0DT03_9AGAR</name>
<feature type="compositionally biased region" description="Basic and acidic residues" evidence="1">
    <location>
        <begin position="866"/>
        <end position="887"/>
    </location>
</feature>
<comment type="caution">
    <text evidence="2">The sequence shown here is derived from an EMBL/GenBank/DDBJ whole genome shotgun (WGS) entry which is preliminary data.</text>
</comment>
<evidence type="ECO:0000313" key="3">
    <source>
        <dbReference type="Proteomes" id="UP001383192"/>
    </source>
</evidence>
<dbReference type="AlphaFoldDB" id="A0AAW0DT03"/>
<protein>
    <submittedName>
        <fullName evidence="2">Uncharacterized protein</fullName>
    </submittedName>
</protein>
<evidence type="ECO:0000256" key="1">
    <source>
        <dbReference type="SAM" id="MobiDB-lite"/>
    </source>
</evidence>
<reference evidence="2 3" key="1">
    <citation type="submission" date="2024-01" db="EMBL/GenBank/DDBJ databases">
        <title>A draft genome for a cacao thread blight-causing isolate of Paramarasmius palmivorus.</title>
        <authorList>
            <person name="Baruah I.K."/>
            <person name="Bukari Y."/>
            <person name="Amoako-Attah I."/>
            <person name="Meinhardt L.W."/>
            <person name="Bailey B.A."/>
            <person name="Cohen S.P."/>
        </authorList>
    </citation>
    <scope>NUCLEOTIDE SEQUENCE [LARGE SCALE GENOMIC DNA]</scope>
    <source>
        <strain evidence="2 3">GH-12</strain>
    </source>
</reference>
<feature type="region of interest" description="Disordered" evidence="1">
    <location>
        <begin position="866"/>
        <end position="935"/>
    </location>
</feature>
<gene>
    <name evidence="2" type="ORF">VNI00_003713</name>
</gene>
<organism evidence="2 3">
    <name type="scientific">Paramarasmius palmivorus</name>
    <dbReference type="NCBI Taxonomy" id="297713"/>
    <lineage>
        <taxon>Eukaryota</taxon>
        <taxon>Fungi</taxon>
        <taxon>Dikarya</taxon>
        <taxon>Basidiomycota</taxon>
        <taxon>Agaricomycotina</taxon>
        <taxon>Agaricomycetes</taxon>
        <taxon>Agaricomycetidae</taxon>
        <taxon>Agaricales</taxon>
        <taxon>Marasmiineae</taxon>
        <taxon>Marasmiaceae</taxon>
        <taxon>Paramarasmius</taxon>
    </lineage>
</organism>
<proteinExistence type="predicted"/>
<accession>A0AAW0DT03</accession>
<sequence>MIVGVVQETLGLLIQTFVDDIKDSLRAAALGDATLLSFTCNETIIRYIPDNVLQYIIGLGLPATHSIPNKPSFLLEGLECALEDQARDERYKQIFVKRIHRMIINTSGSGKTRAVLEALCQQWGFYFLCRREADGIGSDDLVAGIADLSSEPGLKDLPESADPDERDVISNRRIAAKHLSPVLLSRLVIFEAYIGIVAGLLTPDDALQPFIMRWLHLQLQPILLGRDDVFADLAHRIKQVDASPADISALIKLSTSNILEMLNQGLDGEKGVFIVLDEAQEACNQLQTTFRSNSLREPRPILRELVHLWSLELAPTSGTNNSQALVKVPFTFVVTGTGLSWRAMREALSSSTMKEDNIATFKQMGAFEHLSDQAGYIRKYVPTWILDTDVGRVLQDRMWYWLRGRYRFTAEFISTLLSFGLRRPNHVLNQYIKNFIGVYPSDCPETIIDEENRNMWPFTEISAGVQPIISYSALRWDTLRDNITALTSVYKLTWKYILSSDLDGYLGESRMDLVEYGFARIPRDRRATPIRGFPNPDNEDPLIDERLVLWACAIWLNTDRKVKNVYSLFQFLSERIRYSDNGHDYFEDFLLYYFILAFGSTNPRTLGEVFHILGPNATFLRQKCARLTSVYVPGHQRDQANRQTHYLPVVLSSSGEIQVTPGAIGLYAGEYQGRNVFRWMNHEGRELFCFPDKSMGPDLIFILELIGAPSTYIWVSVQAKQYNTASLSSETIQDAIRSVTPKAYFLNKVERAKVAEGIRDGDSYARNLLTRERLMALPQRDTEIAGEYSVLRVLATWPAVADLYKHFGIPQSDQEDYDLDDGFDGDDQHPVAFLNGDMFHKLITGVQGDQVLDRFEDHIAREASTKKELRARAKRHLEDMSGADKKVTPRRKATRSAKADTLGPGRSTRAAHSSGSTSVAAVQGSRRSKRLAERI</sequence>
<dbReference type="Proteomes" id="UP001383192">
    <property type="component" value="Unassembled WGS sequence"/>
</dbReference>
<evidence type="ECO:0000313" key="2">
    <source>
        <dbReference type="EMBL" id="KAK7054515.1"/>
    </source>
</evidence>
<keyword evidence="3" id="KW-1185">Reference proteome</keyword>
<feature type="compositionally biased region" description="Polar residues" evidence="1">
    <location>
        <begin position="910"/>
        <end position="920"/>
    </location>
</feature>
<dbReference type="EMBL" id="JAYKXP010000009">
    <property type="protein sequence ID" value="KAK7054515.1"/>
    <property type="molecule type" value="Genomic_DNA"/>
</dbReference>